<evidence type="ECO:0000256" key="7">
    <source>
        <dbReference type="PROSITE-ProRule" id="PRU00706"/>
    </source>
</evidence>
<dbReference type="PRINTS" id="PR01243">
    <property type="entry name" value="NUCDPKINASE"/>
</dbReference>
<dbReference type="InterPro" id="IPR034907">
    <property type="entry name" value="NDK-like_dom"/>
</dbReference>
<dbReference type="InterPro" id="IPR036850">
    <property type="entry name" value="NDK-like_dom_sf"/>
</dbReference>
<evidence type="ECO:0000256" key="8">
    <source>
        <dbReference type="RuleBase" id="RU004011"/>
    </source>
</evidence>
<keyword evidence="6 9" id="KW-0067">ATP-binding</keyword>
<comment type="similarity">
    <text evidence="2 7 8">Belongs to the NDK family.</text>
</comment>
<dbReference type="EMBL" id="HBIV01012954">
    <property type="protein sequence ID" value="CAE0657978.1"/>
    <property type="molecule type" value="Transcribed_RNA"/>
</dbReference>
<feature type="binding site" evidence="7">
    <location>
        <position position="177"/>
    </location>
    <ligand>
        <name>ATP</name>
        <dbReference type="ChEBI" id="CHEBI:30616"/>
    </ligand>
</feature>
<evidence type="ECO:0000256" key="2">
    <source>
        <dbReference type="ARBA" id="ARBA00008142"/>
    </source>
</evidence>
<dbReference type="HAMAP" id="MF_00451">
    <property type="entry name" value="NDP_kinase"/>
    <property type="match status" value="1"/>
</dbReference>
<comment type="catalytic activity">
    <reaction evidence="9">
        <text>a 2'-deoxyribonucleoside 5'-diphosphate + ATP = a 2'-deoxyribonucleoside 5'-triphosphate + ADP</text>
        <dbReference type="Rhea" id="RHEA:44640"/>
        <dbReference type="ChEBI" id="CHEBI:30616"/>
        <dbReference type="ChEBI" id="CHEBI:61560"/>
        <dbReference type="ChEBI" id="CHEBI:73316"/>
        <dbReference type="ChEBI" id="CHEBI:456216"/>
        <dbReference type="EC" id="2.7.4.6"/>
    </reaction>
</comment>
<feature type="binding site" evidence="7">
    <location>
        <position position="132"/>
    </location>
    <ligand>
        <name>ATP</name>
        <dbReference type="ChEBI" id="CHEBI:30616"/>
    </ligand>
</feature>
<organism evidence="12">
    <name type="scientific">Lotharella globosa</name>
    <dbReference type="NCBI Taxonomy" id="91324"/>
    <lineage>
        <taxon>Eukaryota</taxon>
        <taxon>Sar</taxon>
        <taxon>Rhizaria</taxon>
        <taxon>Cercozoa</taxon>
        <taxon>Chlorarachniophyceae</taxon>
        <taxon>Lotharella</taxon>
    </lineage>
</organism>
<dbReference type="GO" id="GO:0006183">
    <property type="term" value="P:GTP biosynthetic process"/>
    <property type="evidence" value="ECO:0007669"/>
    <property type="project" value="InterPro"/>
</dbReference>
<dbReference type="Pfam" id="PF00334">
    <property type="entry name" value="NDK"/>
    <property type="match status" value="1"/>
</dbReference>
<feature type="binding site" evidence="7">
    <location>
        <position position="166"/>
    </location>
    <ligand>
        <name>ATP</name>
        <dbReference type="ChEBI" id="CHEBI:30616"/>
    </ligand>
</feature>
<evidence type="ECO:0000256" key="3">
    <source>
        <dbReference type="ARBA" id="ARBA00022679"/>
    </source>
</evidence>
<comment type="cofactor">
    <cofactor evidence="1">
        <name>Mg(2+)</name>
        <dbReference type="ChEBI" id="CHEBI:18420"/>
    </cofactor>
</comment>
<dbReference type="AlphaFoldDB" id="A0A7S3YPK8"/>
<feature type="chain" id="PRO_5031293127" description="Nucleoside diphosphate kinase" evidence="10">
    <location>
        <begin position="24"/>
        <end position="237"/>
    </location>
</feature>
<feature type="active site" description="Pros-phosphohistidine intermediate" evidence="7">
    <location>
        <position position="190"/>
    </location>
</feature>
<dbReference type="PROSITE" id="PS51374">
    <property type="entry name" value="NDPK_LIKE"/>
    <property type="match status" value="1"/>
</dbReference>
<feature type="binding site" evidence="7">
    <location>
        <position position="187"/>
    </location>
    <ligand>
        <name>ATP</name>
        <dbReference type="ChEBI" id="CHEBI:30616"/>
    </ligand>
</feature>
<dbReference type="SMART" id="SM00562">
    <property type="entry name" value="NDK"/>
    <property type="match status" value="1"/>
</dbReference>
<accession>A0A7S3YPK8</accession>
<evidence type="ECO:0000256" key="9">
    <source>
        <dbReference type="RuleBase" id="RU004013"/>
    </source>
</evidence>
<dbReference type="PROSITE" id="PS00469">
    <property type="entry name" value="NDPK"/>
    <property type="match status" value="1"/>
</dbReference>
<dbReference type="CDD" id="cd04413">
    <property type="entry name" value="NDPk_I"/>
    <property type="match status" value="1"/>
</dbReference>
<dbReference type="Gene3D" id="3.30.70.141">
    <property type="entry name" value="Nucleoside diphosphate kinase-like domain"/>
    <property type="match status" value="1"/>
</dbReference>
<gene>
    <name evidence="12" type="ORF">LGLO00237_LOCUS9547</name>
</gene>
<evidence type="ECO:0000313" key="12">
    <source>
        <dbReference type="EMBL" id="CAE0657978.1"/>
    </source>
</evidence>
<proteinExistence type="inferred from homology"/>
<evidence type="ECO:0000256" key="5">
    <source>
        <dbReference type="ARBA" id="ARBA00022777"/>
    </source>
</evidence>
<keyword evidence="3 9" id="KW-0808">Transferase</keyword>
<dbReference type="FunFam" id="3.30.70.141:FF:000002">
    <property type="entry name" value="Nucleoside diphosphate kinase"/>
    <property type="match status" value="1"/>
</dbReference>
<evidence type="ECO:0000256" key="1">
    <source>
        <dbReference type="ARBA" id="ARBA00001946"/>
    </source>
</evidence>
<protein>
    <recommendedName>
        <fullName evidence="9">Nucleoside diphosphate kinase</fullName>
        <ecNumber evidence="9">2.7.4.6</ecNumber>
    </recommendedName>
</protein>
<evidence type="ECO:0000256" key="6">
    <source>
        <dbReference type="ARBA" id="ARBA00022840"/>
    </source>
</evidence>
<feature type="binding site" evidence="7">
    <location>
        <position position="160"/>
    </location>
    <ligand>
        <name>ATP</name>
        <dbReference type="ChEBI" id="CHEBI:30616"/>
    </ligand>
</feature>
<feature type="domain" description="Nucleoside diphosphate kinase-like" evidence="11">
    <location>
        <begin position="76"/>
        <end position="213"/>
    </location>
</feature>
<dbReference type="GO" id="GO:0005524">
    <property type="term" value="F:ATP binding"/>
    <property type="evidence" value="ECO:0007669"/>
    <property type="project" value="UniProtKB-KW"/>
</dbReference>
<sequence length="237" mass="25620">MRFTAVALAASALVAFFCLSGSSRPNVGSAMANARVRAPLRTTGSFAAASFPQQLSCPRGLGVRAVAPGGEPGTNVERTFIAIKPDGVQRKHIGEIIGRFEKKGFKLVGMKLLRPTEAQAEGHYDNLKSKPFFKDVTSYFSSGPICAMVWEGKNVISTGRQMLGATNPAESLPGTIRGDLCIEVGRNICHGSDGPETAQKEINFWFEPNELVDWGCSDSTWIYEQPPQPVESVKLGW</sequence>
<reference evidence="12" key="1">
    <citation type="submission" date="2021-01" db="EMBL/GenBank/DDBJ databases">
        <authorList>
            <person name="Corre E."/>
            <person name="Pelletier E."/>
            <person name="Niang G."/>
            <person name="Scheremetjew M."/>
            <person name="Finn R."/>
            <person name="Kale V."/>
            <person name="Holt S."/>
            <person name="Cochrane G."/>
            <person name="Meng A."/>
            <person name="Brown T."/>
            <person name="Cohen L."/>
        </authorList>
    </citation>
    <scope>NUCLEOTIDE SEQUENCE</scope>
    <source>
        <strain evidence="12">CCCM811</strain>
    </source>
</reference>
<dbReference type="InterPro" id="IPR023005">
    <property type="entry name" value="Nucleoside_diP_kinase_AS"/>
</dbReference>
<evidence type="ECO:0000256" key="10">
    <source>
        <dbReference type="SAM" id="SignalP"/>
    </source>
</evidence>
<dbReference type="SUPFAM" id="SSF54919">
    <property type="entry name" value="Nucleoside diphosphate kinase, NDK"/>
    <property type="match status" value="1"/>
</dbReference>
<dbReference type="GO" id="GO:0006241">
    <property type="term" value="P:CTP biosynthetic process"/>
    <property type="evidence" value="ECO:0007669"/>
    <property type="project" value="InterPro"/>
</dbReference>
<keyword evidence="4 9" id="KW-0547">Nucleotide-binding</keyword>
<dbReference type="GO" id="GO:0004550">
    <property type="term" value="F:nucleoside diphosphate kinase activity"/>
    <property type="evidence" value="ECO:0007669"/>
    <property type="project" value="UniProtKB-EC"/>
</dbReference>
<dbReference type="GO" id="GO:0006228">
    <property type="term" value="P:UTP biosynthetic process"/>
    <property type="evidence" value="ECO:0007669"/>
    <property type="project" value="InterPro"/>
</dbReference>
<keyword evidence="10" id="KW-0732">Signal</keyword>
<dbReference type="EC" id="2.7.4.6" evidence="9"/>
<evidence type="ECO:0000259" key="11">
    <source>
        <dbReference type="SMART" id="SM00562"/>
    </source>
</evidence>
<feature type="signal peptide" evidence="10">
    <location>
        <begin position="1"/>
        <end position="23"/>
    </location>
</feature>
<dbReference type="NCBIfam" id="NF001908">
    <property type="entry name" value="PRK00668.1"/>
    <property type="match status" value="1"/>
</dbReference>
<evidence type="ECO:0000256" key="4">
    <source>
        <dbReference type="ARBA" id="ARBA00022741"/>
    </source>
</evidence>
<dbReference type="PANTHER" id="PTHR11349">
    <property type="entry name" value="NUCLEOSIDE DIPHOSPHATE KINASE"/>
    <property type="match status" value="1"/>
</dbReference>
<name>A0A7S3YPK8_9EUKA</name>
<keyword evidence="5 9" id="KW-0418">Kinase</keyword>
<dbReference type="InterPro" id="IPR001564">
    <property type="entry name" value="Nucleoside_diP_kinase"/>
</dbReference>
<feature type="binding site" evidence="7">
    <location>
        <position position="84"/>
    </location>
    <ligand>
        <name>ATP</name>
        <dbReference type="ChEBI" id="CHEBI:30616"/>
    </ligand>
</feature>